<keyword evidence="13" id="KW-1185">Reference proteome</keyword>
<feature type="transmembrane region" description="Helical" evidence="10">
    <location>
        <begin position="270"/>
        <end position="289"/>
    </location>
</feature>
<gene>
    <name evidence="12" type="ORF">KHA90_20665</name>
</gene>
<feature type="transmembrane region" description="Helical" evidence="10">
    <location>
        <begin position="182"/>
        <end position="204"/>
    </location>
</feature>
<feature type="transmembrane region" description="Helical" evidence="10">
    <location>
        <begin position="384"/>
        <end position="408"/>
    </location>
</feature>
<evidence type="ECO:0000256" key="3">
    <source>
        <dbReference type="ARBA" id="ARBA00022475"/>
    </source>
</evidence>
<dbReference type="InterPro" id="IPR006153">
    <property type="entry name" value="Cation/H_exchanger_TM"/>
</dbReference>
<dbReference type="Pfam" id="PF00999">
    <property type="entry name" value="Na_H_Exchanger"/>
    <property type="match status" value="1"/>
</dbReference>
<feature type="transmembrane region" description="Helical" evidence="10">
    <location>
        <begin position="343"/>
        <end position="369"/>
    </location>
</feature>
<evidence type="ECO:0000256" key="4">
    <source>
        <dbReference type="ARBA" id="ARBA00022692"/>
    </source>
</evidence>
<dbReference type="NCBIfam" id="TIGR00831">
    <property type="entry name" value="a_cpa1"/>
    <property type="match status" value="1"/>
</dbReference>
<evidence type="ECO:0000256" key="5">
    <source>
        <dbReference type="ARBA" id="ARBA00022989"/>
    </source>
</evidence>
<dbReference type="Gene3D" id="6.10.140.1330">
    <property type="match status" value="1"/>
</dbReference>
<feature type="transmembrane region" description="Helical" evidence="10">
    <location>
        <begin position="234"/>
        <end position="250"/>
    </location>
</feature>
<keyword evidence="3 10" id="KW-1003">Cell membrane</keyword>
<evidence type="ECO:0000256" key="10">
    <source>
        <dbReference type="RuleBase" id="RU366002"/>
    </source>
</evidence>
<feature type="transmembrane region" description="Helical" evidence="10">
    <location>
        <begin position="83"/>
        <end position="106"/>
    </location>
</feature>
<keyword evidence="2 10" id="KW-0813">Transport</keyword>
<feature type="transmembrane region" description="Helical" evidence="10">
    <location>
        <begin position="112"/>
        <end position="137"/>
    </location>
</feature>
<dbReference type="PANTHER" id="PTHR10110">
    <property type="entry name" value="SODIUM/HYDROGEN EXCHANGER"/>
    <property type="match status" value="1"/>
</dbReference>
<evidence type="ECO:0000256" key="6">
    <source>
        <dbReference type="ARBA" id="ARBA00023053"/>
    </source>
</evidence>
<feature type="transmembrane region" description="Helical" evidence="10">
    <location>
        <begin position="29"/>
        <end position="48"/>
    </location>
</feature>
<name>A0ABS5PH16_9FLAO</name>
<comment type="function">
    <text evidence="10">Na(+)/H(+) antiporter that extrudes sodium in exchange for external protons.</text>
</comment>
<feature type="transmembrane region" description="Helical" evidence="10">
    <location>
        <begin position="301"/>
        <end position="322"/>
    </location>
</feature>
<comment type="caution">
    <text evidence="12">The sequence shown here is derived from an EMBL/GenBank/DDBJ whole genome shotgun (WGS) entry which is preliminary data.</text>
</comment>
<organism evidence="12 13">
    <name type="scientific">Flavobacterium psychroterrae</name>
    <dbReference type="NCBI Taxonomy" id="2133767"/>
    <lineage>
        <taxon>Bacteria</taxon>
        <taxon>Pseudomonadati</taxon>
        <taxon>Bacteroidota</taxon>
        <taxon>Flavobacteriia</taxon>
        <taxon>Flavobacteriales</taxon>
        <taxon>Flavobacteriaceae</taxon>
        <taxon>Flavobacterium</taxon>
    </lineage>
</organism>
<dbReference type="RefSeq" id="WP_213305845.1">
    <property type="nucleotide sequence ID" value="NZ_JAGYVZ010000025.1"/>
</dbReference>
<sequence>MENYSIIIFILAIVIGLSAFADKIKLPQPILLVIVGIAIGFIPTMGEIEINPEIIFLIFLPPLLYDASFNISPKDFKTNINTISTLAITLVFLTTFWIGVVAHYMIPNITWPLAFLLGAILSATDAVAAISITKGLGIPHKTITILEGESLINDASALVAYRFAVAAVMGSAFVIWKATLQFLLLLGGGFLVGFVMAKILSFILTRVHKNVNVTISFMLLMPFVTYLIAEQLHVSGVIAVVILGLAIARFSKKIFPESLKNQSRSLWDILIFLLNGLIFILIGLNFRYILKNIDTHMILPYIGYAIIITIVALLIRMVRIFIQKINLQKAFIKGKRKVSEHALLDFNNSVILSWSGMRGIVSLAIAIGIPKELENGTPFPERNVIIFISVAVVLLTLIGQGLTLPWIVKKLNVREEKESSSSKNLLP</sequence>
<dbReference type="Proteomes" id="UP000722625">
    <property type="component" value="Unassembled WGS sequence"/>
</dbReference>
<comment type="similarity">
    <text evidence="10">Belongs to the monovalent cation:proton antiporter 1 (CPA1) transporter (TC 2.A.36) family.</text>
</comment>
<evidence type="ECO:0000256" key="7">
    <source>
        <dbReference type="ARBA" id="ARBA00023065"/>
    </source>
</evidence>
<feature type="transmembrane region" description="Helical" evidence="10">
    <location>
        <begin position="158"/>
        <end position="176"/>
    </location>
</feature>
<proteinExistence type="inferred from homology"/>
<dbReference type="InterPro" id="IPR018422">
    <property type="entry name" value="Cation/H_exchanger_CPA1"/>
</dbReference>
<dbReference type="EMBL" id="JAGYVZ010000025">
    <property type="protein sequence ID" value="MBS7233431.1"/>
    <property type="molecule type" value="Genomic_DNA"/>
</dbReference>
<keyword evidence="8 10" id="KW-0472">Membrane</keyword>
<accession>A0ABS5PH16</accession>
<evidence type="ECO:0000259" key="11">
    <source>
        <dbReference type="Pfam" id="PF00999"/>
    </source>
</evidence>
<keyword evidence="6 10" id="KW-0915">Sodium</keyword>
<keyword evidence="10" id="KW-0050">Antiport</keyword>
<dbReference type="PANTHER" id="PTHR10110:SF86">
    <property type="entry name" value="SODIUM_HYDROGEN EXCHANGER 7"/>
    <property type="match status" value="1"/>
</dbReference>
<evidence type="ECO:0000313" key="13">
    <source>
        <dbReference type="Proteomes" id="UP000722625"/>
    </source>
</evidence>
<keyword evidence="4 10" id="KW-0812">Transmembrane</keyword>
<feature type="transmembrane region" description="Helical" evidence="10">
    <location>
        <begin position="6"/>
        <end position="22"/>
    </location>
</feature>
<reference evidence="12 13" key="1">
    <citation type="journal article" date="2018" name="Int. J. Syst. Evol. Microbiol.">
        <title>Flavobacterium chryseum sp. nov. and Flavobacterium psychroterrae sp. nov., novel environmental bacteria isolated from Antarctica.</title>
        <authorList>
            <person name="Kralova S."/>
            <person name="Svec P."/>
            <person name="Busse H.J."/>
            <person name="Stankova E."/>
            <person name="Vaczi P."/>
            <person name="Sedlacek I."/>
        </authorList>
    </citation>
    <scope>NUCLEOTIDE SEQUENCE [LARGE SCALE GENOMIC DNA]</scope>
    <source>
        <strain evidence="12 13">CCM 8827</strain>
    </source>
</reference>
<evidence type="ECO:0000256" key="9">
    <source>
        <dbReference type="ARBA" id="ARBA00023201"/>
    </source>
</evidence>
<evidence type="ECO:0000256" key="1">
    <source>
        <dbReference type="ARBA" id="ARBA00004651"/>
    </source>
</evidence>
<keyword evidence="7 10" id="KW-0406">Ion transport</keyword>
<evidence type="ECO:0000313" key="12">
    <source>
        <dbReference type="EMBL" id="MBS7233431.1"/>
    </source>
</evidence>
<evidence type="ECO:0000256" key="8">
    <source>
        <dbReference type="ARBA" id="ARBA00023136"/>
    </source>
</evidence>
<feature type="domain" description="Cation/H+ exchanger transmembrane" evidence="11">
    <location>
        <begin position="11"/>
        <end position="410"/>
    </location>
</feature>
<protein>
    <submittedName>
        <fullName evidence="12">Na+/H+ antiporter</fullName>
    </submittedName>
</protein>
<comment type="subcellular location">
    <subcellularLocation>
        <location evidence="1 10">Cell membrane</location>
        <topology evidence="1 10">Multi-pass membrane protein</topology>
    </subcellularLocation>
</comment>
<keyword evidence="5 10" id="KW-1133">Transmembrane helix</keyword>
<evidence type="ECO:0000256" key="2">
    <source>
        <dbReference type="ARBA" id="ARBA00022448"/>
    </source>
</evidence>
<keyword evidence="9 10" id="KW-0739">Sodium transport</keyword>
<dbReference type="InterPro" id="IPR004705">
    <property type="entry name" value="Cation/H_exchanger_CPA1_bac"/>
</dbReference>